<comment type="caution">
    <text evidence="2">The sequence shown here is derived from an EMBL/GenBank/DDBJ whole genome shotgun (WGS) entry which is preliminary data.</text>
</comment>
<evidence type="ECO:0000256" key="1">
    <source>
        <dbReference type="SAM" id="MobiDB-lite"/>
    </source>
</evidence>
<organism evidence="2 3">
    <name type="scientific">Sparassis crispa</name>
    <dbReference type="NCBI Taxonomy" id="139825"/>
    <lineage>
        <taxon>Eukaryota</taxon>
        <taxon>Fungi</taxon>
        <taxon>Dikarya</taxon>
        <taxon>Basidiomycota</taxon>
        <taxon>Agaricomycotina</taxon>
        <taxon>Agaricomycetes</taxon>
        <taxon>Polyporales</taxon>
        <taxon>Sparassidaceae</taxon>
        <taxon>Sparassis</taxon>
    </lineage>
</organism>
<evidence type="ECO:0000313" key="2">
    <source>
        <dbReference type="EMBL" id="GBE87685.1"/>
    </source>
</evidence>
<feature type="region of interest" description="Disordered" evidence="1">
    <location>
        <begin position="224"/>
        <end position="245"/>
    </location>
</feature>
<keyword evidence="3" id="KW-1185">Reference proteome</keyword>
<dbReference type="OrthoDB" id="2791100at2759"/>
<gene>
    <name evidence="2" type="ORF">SCP_1103620</name>
</gene>
<protein>
    <submittedName>
        <fullName evidence="2">Uncharacterized protein</fullName>
    </submittedName>
</protein>
<dbReference type="Proteomes" id="UP000287166">
    <property type="component" value="Unassembled WGS sequence"/>
</dbReference>
<reference evidence="2 3" key="1">
    <citation type="journal article" date="2018" name="Sci. Rep.">
        <title>Genome sequence of the cauliflower mushroom Sparassis crispa (Hanabiratake) and its association with beneficial usage.</title>
        <authorList>
            <person name="Kiyama R."/>
            <person name="Furutani Y."/>
            <person name="Kawaguchi K."/>
            <person name="Nakanishi T."/>
        </authorList>
    </citation>
    <scope>NUCLEOTIDE SEQUENCE [LARGE SCALE GENOMIC DNA]</scope>
</reference>
<dbReference type="STRING" id="139825.A0A401GZT9"/>
<feature type="compositionally biased region" description="Polar residues" evidence="1">
    <location>
        <begin position="289"/>
        <end position="300"/>
    </location>
</feature>
<dbReference type="GeneID" id="38784602"/>
<name>A0A401GZT9_9APHY</name>
<dbReference type="InterPro" id="IPR011990">
    <property type="entry name" value="TPR-like_helical_dom_sf"/>
</dbReference>
<sequence>MSASSPSTRPWDVYAEQLSPCGYGYPLWSPEHAKHGGVHIGDVGYLQNGHFSRMFNAMRAKDDELNRYGVPEGYTPFTAGPYLKETFKDALPAGPLCSVGVKFESISTEHESKGVAGPLSFRCEKERGAILVMKEPATREEFHPSRNMMTYMRQNYKSWIDFAEKLGLQGVGVDDIMFVRGWVKTADWAVAVFDDRDHAKPGQLTFRGRFGVPANVAFMSDSSKGDELPVDCDSGPRRSTHARRASSLSSIGRGLLMKSPLERDQCVFLLYYRLKLRTKIPRKMKETPVPSSEDSQSSETDLLKHKPTPALGVQDELDGSHWSASSITGLLPFGRRLKSIRQDEKRKSREVHHHVQRASSGKKMVGIEPTHHRYTPYDPLTSVLDYILSKSDAKVAIATNTPELSYLSHDPVFPRNLHVRVDEGLAKVAYTSSYSSLNLRSAIHYCLHALPCEDLFDDYVICDNLAVLLSASYHELHDMEDLEGAIQWCKYSVDRRQPNHETRRIALLRNLTVLYQTRFKKTHHVEDLEEAIAYCREAQGHCPTNHIMYLSLVGALADLLDTRGSLLHRKDKREATKYREERATKHLPENYQEDPSYTETFVESWFLSGSAHKANSAQSINMRQLGTLLCLLGDWPSETRLKDIDERLDHSMFRKSESTISKDVFSTLIHNLHRWFHFDVQRIVAAIRCLTLPMGREGRYQDDPAARVLDHMLERACQTGDTSQTGTESASSSSG</sequence>
<accession>A0A401GZT9</accession>
<proteinExistence type="predicted"/>
<evidence type="ECO:0000313" key="3">
    <source>
        <dbReference type="Proteomes" id="UP000287166"/>
    </source>
</evidence>
<dbReference type="RefSeq" id="XP_027618598.1">
    <property type="nucleotide sequence ID" value="XM_027762797.1"/>
</dbReference>
<feature type="region of interest" description="Disordered" evidence="1">
    <location>
        <begin position="283"/>
        <end position="305"/>
    </location>
</feature>
<dbReference type="EMBL" id="BFAD01000011">
    <property type="protein sequence ID" value="GBE87685.1"/>
    <property type="molecule type" value="Genomic_DNA"/>
</dbReference>
<dbReference type="InParanoid" id="A0A401GZT9"/>
<feature type="region of interest" description="Disordered" evidence="1">
    <location>
        <begin position="342"/>
        <end position="361"/>
    </location>
</feature>
<dbReference type="AlphaFoldDB" id="A0A401GZT9"/>
<dbReference type="Gene3D" id="1.25.40.10">
    <property type="entry name" value="Tetratricopeptide repeat domain"/>
    <property type="match status" value="1"/>
</dbReference>